<dbReference type="PANTHER" id="PTHR35369:SF2">
    <property type="entry name" value="BLR3025 PROTEIN"/>
    <property type="match status" value="1"/>
</dbReference>
<evidence type="ECO:0000256" key="1">
    <source>
        <dbReference type="ARBA" id="ARBA00022763"/>
    </source>
</evidence>
<evidence type="ECO:0000313" key="3">
    <source>
        <dbReference type="EMBL" id="MCA2016803.1"/>
    </source>
</evidence>
<gene>
    <name evidence="3" type="ORF">LDJ79_11825</name>
</gene>
<proteinExistence type="predicted"/>
<dbReference type="InterPro" id="IPR043502">
    <property type="entry name" value="DNA/RNA_pol_sf"/>
</dbReference>
<dbReference type="RefSeq" id="WP_225250708.1">
    <property type="nucleotide sequence ID" value="NZ_JAIWIU010000071.1"/>
</dbReference>
<accession>A0ABS7YM85</accession>
<sequence>MQTWLYLHFPSLQLDTIFTEDERPLVLVKGRDHHIVQASSAAIEEGIQLGMGLGAAASLCSQLQVQPYEPKQEAAMLEHLAQWLYLVTSDIVLFPPQGLLLKVTDMLTLYSGLENYWKAVQQHLANYPTHHPLRYGYATGFSPLSAMLLAKQAENMLTLDGEKLRARILTYPLSATELSLQHQEKLSRVGIRLVSDLIALPMQEIARRFDIDLVNYVGRLLGQFHHPLPFYHPKEQFHGHLELLYEITNIQWLEKPLTQLLQQLEMFLRLRNQVAYELALTLIQRDKKHETLTFTSAQGDYHTDRWLTLCRLTMESIKLEHPVMALTLKVVRSAIASCEARDLFQGNKGRQSPLELIGLLQAKLGTEHVFRPARSDDPRPEKATSYVDPIVTPPATHRQAQLRPTWLYPTPEALIEQVTLIHGPERIATGWWDGEAIIRDYFIAQSAQGRWLWVFRTPEQQWFIHGLFS</sequence>
<dbReference type="Proteomes" id="UP001199044">
    <property type="component" value="Unassembled WGS sequence"/>
</dbReference>
<dbReference type="InterPro" id="IPR050356">
    <property type="entry name" value="SulA_CellDiv_inhibitor"/>
</dbReference>
<dbReference type="CDD" id="cd03468">
    <property type="entry name" value="PolY_like"/>
    <property type="match status" value="1"/>
</dbReference>
<organism evidence="3 4">
    <name type="scientific">Vibrio tritonius</name>
    <dbReference type="NCBI Taxonomy" id="1435069"/>
    <lineage>
        <taxon>Bacteria</taxon>
        <taxon>Pseudomonadati</taxon>
        <taxon>Pseudomonadota</taxon>
        <taxon>Gammaproteobacteria</taxon>
        <taxon>Vibrionales</taxon>
        <taxon>Vibrionaceae</taxon>
        <taxon>Vibrio</taxon>
    </lineage>
</organism>
<dbReference type="PANTHER" id="PTHR35369">
    <property type="entry name" value="BLR3025 PROTEIN-RELATED"/>
    <property type="match status" value="1"/>
</dbReference>
<evidence type="ECO:0000313" key="4">
    <source>
        <dbReference type="Proteomes" id="UP001199044"/>
    </source>
</evidence>
<comment type="caution">
    <text evidence="3">The sequence shown here is derived from an EMBL/GenBank/DDBJ whole genome shotgun (WGS) entry which is preliminary data.</text>
</comment>
<keyword evidence="1" id="KW-0227">DNA damage</keyword>
<name>A0ABS7YM85_9VIBR</name>
<dbReference type="SUPFAM" id="SSF56672">
    <property type="entry name" value="DNA/RNA polymerases"/>
    <property type="match status" value="1"/>
</dbReference>
<feature type="domain" description="UmuC" evidence="2">
    <location>
        <begin position="22"/>
        <end position="126"/>
    </location>
</feature>
<reference evidence="4" key="1">
    <citation type="submission" date="2023-07" db="EMBL/GenBank/DDBJ databases">
        <title>Molecular identification of indigenous halophilic bacteria isolated from red sea cost, biodegradation of synthetic dyes and assessment of degraded metabolite toxicity.</title>
        <authorList>
            <person name="Chaieb K."/>
            <person name="Altayb H.N."/>
        </authorList>
    </citation>
    <scope>NUCLEOTIDE SEQUENCE [LARGE SCALE GENOMIC DNA]</scope>
    <source>
        <strain evidence="4">K20</strain>
    </source>
</reference>
<dbReference type="EMBL" id="JAIWIU010000071">
    <property type="protein sequence ID" value="MCA2016803.1"/>
    <property type="molecule type" value="Genomic_DNA"/>
</dbReference>
<protein>
    <submittedName>
        <fullName evidence="3">DNA polymerase Y family protein</fullName>
    </submittedName>
</protein>
<dbReference type="Pfam" id="PF00817">
    <property type="entry name" value="IMS"/>
    <property type="match status" value="1"/>
</dbReference>
<dbReference type="InterPro" id="IPR001126">
    <property type="entry name" value="UmuC"/>
</dbReference>
<evidence type="ECO:0000259" key="2">
    <source>
        <dbReference type="Pfam" id="PF00817"/>
    </source>
</evidence>
<keyword evidence="4" id="KW-1185">Reference proteome</keyword>